<dbReference type="Gene3D" id="3.40.710.10">
    <property type="entry name" value="DD-peptidase/beta-lactamase superfamily"/>
    <property type="match status" value="1"/>
</dbReference>
<feature type="domain" description="Penicillin-binding protein transpeptidase" evidence="19">
    <location>
        <begin position="343"/>
        <end position="615"/>
    </location>
</feature>
<dbReference type="Proteomes" id="UP001165306">
    <property type="component" value="Unassembled WGS sequence"/>
</dbReference>
<dbReference type="Pfam" id="PF00912">
    <property type="entry name" value="Transgly"/>
    <property type="match status" value="1"/>
</dbReference>
<evidence type="ECO:0000256" key="3">
    <source>
        <dbReference type="ARBA" id="ARBA00007090"/>
    </source>
</evidence>
<feature type="domain" description="Glycosyl transferase family 51" evidence="20">
    <location>
        <begin position="100"/>
        <end position="254"/>
    </location>
</feature>
<reference evidence="21" key="1">
    <citation type="submission" date="2022-06" db="EMBL/GenBank/DDBJ databases">
        <title>CFH 74404 Thermomicrobiaceae sp.</title>
        <authorList>
            <person name="Ming H."/>
            <person name="Li W.-J."/>
            <person name="Zhao Z."/>
        </authorList>
    </citation>
    <scope>NUCLEOTIDE SEQUENCE</scope>
    <source>
        <strain evidence="21">CFH 74404</strain>
    </source>
</reference>
<evidence type="ECO:0000256" key="6">
    <source>
        <dbReference type="ARBA" id="ARBA00022645"/>
    </source>
</evidence>
<keyword evidence="5" id="KW-1003">Cell membrane</keyword>
<evidence type="ECO:0000256" key="10">
    <source>
        <dbReference type="ARBA" id="ARBA00022801"/>
    </source>
</evidence>
<dbReference type="GO" id="GO:0030288">
    <property type="term" value="C:outer membrane-bounded periplasmic space"/>
    <property type="evidence" value="ECO:0007669"/>
    <property type="project" value="TreeGrafter"/>
</dbReference>
<accession>A0AA41WBL7</accession>
<evidence type="ECO:0000256" key="18">
    <source>
        <dbReference type="SAM" id="MobiDB-lite"/>
    </source>
</evidence>
<comment type="similarity">
    <text evidence="4">In the N-terminal section; belongs to the glycosyltransferase 51 family.</text>
</comment>
<evidence type="ECO:0000256" key="13">
    <source>
        <dbReference type="ARBA" id="ARBA00023136"/>
    </source>
</evidence>
<dbReference type="AlphaFoldDB" id="A0AA41WBL7"/>
<evidence type="ECO:0000259" key="20">
    <source>
        <dbReference type="Pfam" id="PF00912"/>
    </source>
</evidence>
<keyword evidence="13" id="KW-0472">Membrane</keyword>
<evidence type="ECO:0000313" key="21">
    <source>
        <dbReference type="EMBL" id="MCM8748792.1"/>
    </source>
</evidence>
<comment type="pathway">
    <text evidence="2">Cell wall biogenesis; peptidoglycan biosynthesis.</text>
</comment>
<sequence length="811" mass="89128">MLTRVFAGALLLVTLLVVGTAGAAGATGLFAWSYLMGDLPSPDQIEAPQFQTTKIYDRNWRLLSEVTDPYTGWRWAISYQEIMDHIEQQQDDPDKPHRAWIIDATIAAEDESFWVNPGVEPRAIIRSFITNLSGENISGASTITQQVVRLLYPEKIGTERTYSRKLREAVMAIRFTRHYTKEQILEMYLNNVYYGNRSYGIDAASQSYFNKFAWELSLAEAAMLAGLPQAPSIYDPTQNYELAKARQRYVLERMVELGMITRQEADAAYQEPLFPQTRQDRTTLAPHFVNFVKEYLEQRYGANAVNRGGLLVRTTLDLSVQETAQQIVSDWVSRLSGSRVNNGALVAMLPWSGEIIAMVGSADFYNEAIDGQVNVTDTPQQPGSAIKPITYLAAFESLGWHPGTVIFDYAKTWRLPNCKPYSPRNATGQHYGAITVREALGNSLNIPAIQALEAVGIPAMLDMAQRLGIKTSFWQDPNPCDLSITVGGREVKPIELTNAFATIANNGRYVPYNPILEIIAPGNQVIYRLDRANVLNQAEQVVRAEYAYQITHILSDNRARSMIFGSNNPLILPELDNRPVAAKTGTSEDARDLWTVGYTTDLVVGVWVGNTDNSPTRGLDGVSSAALIWHDFMVRVHQDPALAQTLLGPDGQPIPPDFPRPPGIIEAPVCAATGKRPIPGARTVTEILVRDGGPSLRCDQVNEWELRELRAALATPKGMTARGRANLNAYAAMVGRSPVIDVERQQPLPTPQIGAPPETPTPTPQAGTPAPEEDPFTIPVLTPVPQPPEQAGPDGGGNGNEPAPTPDLPGQ</sequence>
<evidence type="ECO:0000256" key="12">
    <source>
        <dbReference type="ARBA" id="ARBA00022984"/>
    </source>
</evidence>
<keyword evidence="22" id="KW-1185">Reference proteome</keyword>
<dbReference type="GO" id="GO:0008360">
    <property type="term" value="P:regulation of cell shape"/>
    <property type="evidence" value="ECO:0007669"/>
    <property type="project" value="UniProtKB-KW"/>
</dbReference>
<evidence type="ECO:0000259" key="19">
    <source>
        <dbReference type="Pfam" id="PF00905"/>
    </source>
</evidence>
<dbReference type="GO" id="GO:0006508">
    <property type="term" value="P:proteolysis"/>
    <property type="evidence" value="ECO:0007669"/>
    <property type="project" value="UniProtKB-KW"/>
</dbReference>
<evidence type="ECO:0000256" key="1">
    <source>
        <dbReference type="ARBA" id="ARBA00004236"/>
    </source>
</evidence>
<keyword evidence="15" id="KW-0961">Cell wall biogenesis/degradation</keyword>
<evidence type="ECO:0000256" key="2">
    <source>
        <dbReference type="ARBA" id="ARBA00004752"/>
    </source>
</evidence>
<comment type="subcellular location">
    <subcellularLocation>
        <location evidence="1">Cell membrane</location>
    </subcellularLocation>
</comment>
<keyword evidence="8" id="KW-0328">Glycosyltransferase</keyword>
<evidence type="ECO:0000256" key="17">
    <source>
        <dbReference type="ARBA" id="ARBA00049902"/>
    </source>
</evidence>
<dbReference type="Gene3D" id="1.10.3810.10">
    <property type="entry name" value="Biosynthetic peptidoglycan transglycosylase-like"/>
    <property type="match status" value="1"/>
</dbReference>
<proteinExistence type="inferred from homology"/>
<dbReference type="GO" id="GO:0009252">
    <property type="term" value="P:peptidoglycan biosynthetic process"/>
    <property type="evidence" value="ECO:0007669"/>
    <property type="project" value="UniProtKB-KW"/>
</dbReference>
<evidence type="ECO:0000256" key="9">
    <source>
        <dbReference type="ARBA" id="ARBA00022679"/>
    </source>
</evidence>
<keyword evidence="10" id="KW-0378">Hydrolase</keyword>
<dbReference type="InterPro" id="IPR012338">
    <property type="entry name" value="Beta-lactam/transpept-like"/>
</dbReference>
<dbReference type="PANTHER" id="PTHR32282:SF11">
    <property type="entry name" value="PENICILLIN-BINDING PROTEIN 1B"/>
    <property type="match status" value="1"/>
</dbReference>
<dbReference type="GO" id="GO:0071555">
    <property type="term" value="P:cell wall organization"/>
    <property type="evidence" value="ECO:0007669"/>
    <property type="project" value="UniProtKB-KW"/>
</dbReference>
<dbReference type="Pfam" id="PF00905">
    <property type="entry name" value="Transpeptidase"/>
    <property type="match status" value="1"/>
</dbReference>
<comment type="catalytic activity">
    <reaction evidence="16">
        <text>Preferential cleavage: (Ac)2-L-Lys-D-Ala-|-D-Ala. Also transpeptidation of peptidyl-alanyl moieties that are N-acyl substituents of D-alanine.</text>
        <dbReference type="EC" id="3.4.16.4"/>
    </reaction>
</comment>
<dbReference type="EMBL" id="JAMSLR010000003">
    <property type="protein sequence ID" value="MCM8748792.1"/>
    <property type="molecule type" value="Genomic_DNA"/>
</dbReference>
<evidence type="ECO:0000256" key="7">
    <source>
        <dbReference type="ARBA" id="ARBA00022670"/>
    </source>
</evidence>
<keyword evidence="7" id="KW-0645">Protease</keyword>
<dbReference type="SUPFAM" id="SSF53955">
    <property type="entry name" value="Lysozyme-like"/>
    <property type="match status" value="1"/>
</dbReference>
<evidence type="ECO:0000256" key="4">
    <source>
        <dbReference type="ARBA" id="ARBA00007739"/>
    </source>
</evidence>
<evidence type="ECO:0000256" key="11">
    <source>
        <dbReference type="ARBA" id="ARBA00022960"/>
    </source>
</evidence>
<dbReference type="PANTHER" id="PTHR32282">
    <property type="entry name" value="BINDING PROTEIN TRANSPEPTIDASE, PUTATIVE-RELATED"/>
    <property type="match status" value="1"/>
</dbReference>
<dbReference type="GO" id="GO:0005886">
    <property type="term" value="C:plasma membrane"/>
    <property type="evidence" value="ECO:0007669"/>
    <property type="project" value="UniProtKB-SubCell"/>
</dbReference>
<name>A0AA41WBL7_9BACT</name>
<dbReference type="InterPro" id="IPR036950">
    <property type="entry name" value="PBP_transglycosylase"/>
</dbReference>
<organism evidence="21 22">
    <name type="scientific">Thermalbibacter longus</name>
    <dbReference type="NCBI Taxonomy" id="2951981"/>
    <lineage>
        <taxon>Bacteria</taxon>
        <taxon>Pseudomonadati</taxon>
        <taxon>Thermomicrobiota</taxon>
        <taxon>Thermomicrobia</taxon>
        <taxon>Thermomicrobiales</taxon>
        <taxon>Thermomicrobiaceae</taxon>
        <taxon>Thermalbibacter</taxon>
    </lineage>
</organism>
<comment type="similarity">
    <text evidence="3">In the C-terminal section; belongs to the transpeptidase family.</text>
</comment>
<evidence type="ECO:0000256" key="5">
    <source>
        <dbReference type="ARBA" id="ARBA00022475"/>
    </source>
</evidence>
<keyword evidence="6" id="KW-0121">Carboxypeptidase</keyword>
<dbReference type="SUPFAM" id="SSF56601">
    <property type="entry name" value="beta-lactamase/transpeptidase-like"/>
    <property type="match status" value="1"/>
</dbReference>
<dbReference type="InterPro" id="IPR001264">
    <property type="entry name" value="Glyco_trans_51"/>
</dbReference>
<dbReference type="InterPro" id="IPR023346">
    <property type="entry name" value="Lysozyme-like_dom_sf"/>
</dbReference>
<dbReference type="GO" id="GO:0009002">
    <property type="term" value="F:serine-type D-Ala-D-Ala carboxypeptidase activity"/>
    <property type="evidence" value="ECO:0007669"/>
    <property type="project" value="UniProtKB-EC"/>
</dbReference>
<evidence type="ECO:0000256" key="14">
    <source>
        <dbReference type="ARBA" id="ARBA00023268"/>
    </source>
</evidence>
<gene>
    <name evidence="21" type="ORF">NET02_06505</name>
</gene>
<evidence type="ECO:0000313" key="22">
    <source>
        <dbReference type="Proteomes" id="UP001165306"/>
    </source>
</evidence>
<comment type="caution">
    <text evidence="21">The sequence shown here is derived from an EMBL/GenBank/DDBJ whole genome shotgun (WGS) entry which is preliminary data.</text>
</comment>
<comment type="catalytic activity">
    <reaction evidence="17">
        <text>[GlcNAc-(1-&gt;4)-Mur2Ac(oyl-L-Ala-gamma-D-Glu-L-Lys-D-Ala-D-Ala)](n)-di-trans,octa-cis-undecaprenyl diphosphate + beta-D-GlcNAc-(1-&gt;4)-Mur2Ac(oyl-L-Ala-gamma-D-Glu-L-Lys-D-Ala-D-Ala)-di-trans,octa-cis-undecaprenyl diphosphate = [GlcNAc-(1-&gt;4)-Mur2Ac(oyl-L-Ala-gamma-D-Glu-L-Lys-D-Ala-D-Ala)](n+1)-di-trans,octa-cis-undecaprenyl diphosphate + di-trans,octa-cis-undecaprenyl diphosphate + H(+)</text>
        <dbReference type="Rhea" id="RHEA:23708"/>
        <dbReference type="Rhea" id="RHEA-COMP:9602"/>
        <dbReference type="Rhea" id="RHEA-COMP:9603"/>
        <dbReference type="ChEBI" id="CHEBI:15378"/>
        <dbReference type="ChEBI" id="CHEBI:58405"/>
        <dbReference type="ChEBI" id="CHEBI:60033"/>
        <dbReference type="ChEBI" id="CHEBI:78435"/>
        <dbReference type="EC" id="2.4.99.28"/>
    </reaction>
</comment>
<dbReference type="GO" id="GO:0008955">
    <property type="term" value="F:peptidoglycan glycosyltransferase activity"/>
    <property type="evidence" value="ECO:0007669"/>
    <property type="project" value="UniProtKB-EC"/>
</dbReference>
<keyword evidence="11" id="KW-0133">Cell shape</keyword>
<keyword evidence="9" id="KW-0808">Transferase</keyword>
<dbReference type="RefSeq" id="WP_284056572.1">
    <property type="nucleotide sequence ID" value="NZ_JAMSLR010000003.1"/>
</dbReference>
<dbReference type="InterPro" id="IPR001460">
    <property type="entry name" value="PCN-bd_Tpept"/>
</dbReference>
<keyword evidence="12" id="KW-0573">Peptidoglycan synthesis</keyword>
<keyword evidence="14" id="KW-0511">Multifunctional enzyme</keyword>
<evidence type="ECO:0000256" key="8">
    <source>
        <dbReference type="ARBA" id="ARBA00022676"/>
    </source>
</evidence>
<protein>
    <submittedName>
        <fullName evidence="21">Transglycosylase domain-containing protein</fullName>
    </submittedName>
</protein>
<dbReference type="InterPro" id="IPR050396">
    <property type="entry name" value="Glycosyltr_51/Transpeptidase"/>
</dbReference>
<feature type="region of interest" description="Disordered" evidence="18">
    <location>
        <begin position="747"/>
        <end position="811"/>
    </location>
</feature>
<dbReference type="GO" id="GO:0008658">
    <property type="term" value="F:penicillin binding"/>
    <property type="evidence" value="ECO:0007669"/>
    <property type="project" value="InterPro"/>
</dbReference>
<evidence type="ECO:0000256" key="15">
    <source>
        <dbReference type="ARBA" id="ARBA00023316"/>
    </source>
</evidence>
<evidence type="ECO:0000256" key="16">
    <source>
        <dbReference type="ARBA" id="ARBA00034000"/>
    </source>
</evidence>